<organism evidence="4">
    <name type="scientific">freshwater metagenome</name>
    <dbReference type="NCBI Taxonomy" id="449393"/>
    <lineage>
        <taxon>unclassified sequences</taxon>
        <taxon>metagenomes</taxon>
        <taxon>ecological metagenomes</taxon>
    </lineage>
</organism>
<name>A0A6J6ND45_9ZZZZ</name>
<keyword evidence="1" id="KW-0808">Transferase</keyword>
<dbReference type="GO" id="GO:0003841">
    <property type="term" value="F:1-acylglycerol-3-phosphate O-acyltransferase activity"/>
    <property type="evidence" value="ECO:0007669"/>
    <property type="project" value="TreeGrafter"/>
</dbReference>
<proteinExistence type="predicted"/>
<accession>A0A6J6ND45</accession>
<evidence type="ECO:0000256" key="2">
    <source>
        <dbReference type="ARBA" id="ARBA00023315"/>
    </source>
</evidence>
<dbReference type="PANTHER" id="PTHR10434">
    <property type="entry name" value="1-ACYL-SN-GLYCEROL-3-PHOSPHATE ACYLTRANSFERASE"/>
    <property type="match status" value="1"/>
</dbReference>
<dbReference type="SMART" id="SM00563">
    <property type="entry name" value="PlsC"/>
    <property type="match status" value="1"/>
</dbReference>
<dbReference type="AlphaFoldDB" id="A0A6J6ND45"/>
<gene>
    <name evidence="4" type="ORF">UFOPK2366_00388</name>
</gene>
<evidence type="ECO:0000259" key="3">
    <source>
        <dbReference type="SMART" id="SM00563"/>
    </source>
</evidence>
<sequence>MSEVESFFADQSFWSKASYQFWKAIATGFIRLMTRMTVDGKENLPRSGSYVLAPVHRSNVDTPIAAGVTRRRMRFMGKDSMWKNKPFGWLLSSVGGFPVTRGTTDIEALKRCIHVLNNGEPLVMFPEGERKSGPIVQPLFEGAAYVACRGRVPIIPVGIGGSERVMPKGAKFIYPHKVRVIVGRPIYPQIDGNGRAPRSEVKRLTAELHEQLQILFDEAQTRVGLK</sequence>
<dbReference type="SUPFAM" id="SSF69593">
    <property type="entry name" value="Glycerol-3-phosphate (1)-acyltransferase"/>
    <property type="match status" value="1"/>
</dbReference>
<keyword evidence="2" id="KW-0012">Acyltransferase</keyword>
<feature type="domain" description="Phospholipid/glycerol acyltransferase" evidence="3">
    <location>
        <begin position="50"/>
        <end position="162"/>
    </location>
</feature>
<protein>
    <submittedName>
        <fullName evidence="4">Unannotated protein</fullName>
    </submittedName>
</protein>
<evidence type="ECO:0000313" key="4">
    <source>
        <dbReference type="EMBL" id="CAB4684087.1"/>
    </source>
</evidence>
<dbReference type="PANTHER" id="PTHR10434:SF11">
    <property type="entry name" value="1-ACYL-SN-GLYCEROL-3-PHOSPHATE ACYLTRANSFERASE"/>
    <property type="match status" value="1"/>
</dbReference>
<dbReference type="EMBL" id="CAEZXM010000050">
    <property type="protein sequence ID" value="CAB4684087.1"/>
    <property type="molecule type" value="Genomic_DNA"/>
</dbReference>
<dbReference type="Pfam" id="PF01553">
    <property type="entry name" value="Acyltransferase"/>
    <property type="match status" value="1"/>
</dbReference>
<dbReference type="GO" id="GO:0006654">
    <property type="term" value="P:phosphatidic acid biosynthetic process"/>
    <property type="evidence" value="ECO:0007669"/>
    <property type="project" value="TreeGrafter"/>
</dbReference>
<dbReference type="CDD" id="cd07989">
    <property type="entry name" value="LPLAT_AGPAT-like"/>
    <property type="match status" value="1"/>
</dbReference>
<reference evidence="4" key="1">
    <citation type="submission" date="2020-05" db="EMBL/GenBank/DDBJ databases">
        <authorList>
            <person name="Chiriac C."/>
            <person name="Salcher M."/>
            <person name="Ghai R."/>
            <person name="Kavagutti S V."/>
        </authorList>
    </citation>
    <scope>NUCLEOTIDE SEQUENCE</scope>
</reference>
<dbReference type="InterPro" id="IPR002123">
    <property type="entry name" value="Plipid/glycerol_acylTrfase"/>
</dbReference>
<evidence type="ECO:0000256" key="1">
    <source>
        <dbReference type="ARBA" id="ARBA00022679"/>
    </source>
</evidence>